<gene>
    <name evidence="2" type="primary">mhpC</name>
    <name evidence="2" type="ORF">AOPFMNJM_1042</name>
</gene>
<dbReference type="PANTHER" id="PTHR43194">
    <property type="entry name" value="HYDROLASE ALPHA/BETA FOLD FAMILY"/>
    <property type="match status" value="1"/>
</dbReference>
<dbReference type="PANTHER" id="PTHR43194:SF2">
    <property type="entry name" value="PEROXISOMAL MEMBRANE PROTEIN LPX1"/>
    <property type="match status" value="1"/>
</dbReference>
<dbReference type="InterPro" id="IPR029058">
    <property type="entry name" value="AB_hydrolase_fold"/>
</dbReference>
<protein>
    <submittedName>
        <fullName evidence="2">2-hydroxy-6-oxononadienedioate/2-hydroxy-6-oxononatrienedioate hydrolase</fullName>
    </submittedName>
</protein>
<evidence type="ECO:0000259" key="1">
    <source>
        <dbReference type="Pfam" id="PF00561"/>
    </source>
</evidence>
<keyword evidence="2" id="KW-0378">Hydrolase</keyword>
<dbReference type="SUPFAM" id="SSF53474">
    <property type="entry name" value="alpha/beta-Hydrolases"/>
    <property type="match status" value="1"/>
</dbReference>
<name>A0ABQ4SVL4_9HYPH</name>
<keyword evidence="3" id="KW-1185">Reference proteome</keyword>
<dbReference type="EMBL" id="BPQR01000016">
    <property type="protein sequence ID" value="GJE05736.1"/>
    <property type="molecule type" value="Genomic_DNA"/>
</dbReference>
<dbReference type="RefSeq" id="WP_238274400.1">
    <property type="nucleotide sequence ID" value="NZ_BPQR01000016.1"/>
</dbReference>
<evidence type="ECO:0000313" key="3">
    <source>
        <dbReference type="Proteomes" id="UP001055102"/>
    </source>
</evidence>
<accession>A0ABQ4SVL4</accession>
<reference evidence="2" key="1">
    <citation type="journal article" date="2021" name="Front. Microbiol.">
        <title>Comprehensive Comparative Genomics and Phenotyping of Methylobacterium Species.</title>
        <authorList>
            <person name="Alessa O."/>
            <person name="Ogura Y."/>
            <person name="Fujitani Y."/>
            <person name="Takami H."/>
            <person name="Hayashi T."/>
            <person name="Sahin N."/>
            <person name="Tani A."/>
        </authorList>
    </citation>
    <scope>NUCLEOTIDE SEQUENCE</scope>
    <source>
        <strain evidence="2">LMG 23639</strain>
    </source>
</reference>
<dbReference type="Proteomes" id="UP001055102">
    <property type="component" value="Unassembled WGS sequence"/>
</dbReference>
<feature type="domain" description="AB hydrolase-1" evidence="1">
    <location>
        <begin position="65"/>
        <end position="309"/>
    </location>
</feature>
<dbReference type="GO" id="GO:0016787">
    <property type="term" value="F:hydrolase activity"/>
    <property type="evidence" value="ECO:0007669"/>
    <property type="project" value="UniProtKB-KW"/>
</dbReference>
<dbReference type="InterPro" id="IPR000073">
    <property type="entry name" value="AB_hydrolase_1"/>
</dbReference>
<proteinExistence type="predicted"/>
<dbReference type="Gene3D" id="3.40.50.1820">
    <property type="entry name" value="alpha/beta hydrolase"/>
    <property type="match status" value="1"/>
</dbReference>
<reference evidence="2" key="2">
    <citation type="submission" date="2021-08" db="EMBL/GenBank/DDBJ databases">
        <authorList>
            <person name="Tani A."/>
            <person name="Ola A."/>
            <person name="Ogura Y."/>
            <person name="Katsura K."/>
            <person name="Hayashi T."/>
        </authorList>
    </citation>
    <scope>NUCLEOTIDE SEQUENCE</scope>
    <source>
        <strain evidence="2">LMG 23639</strain>
    </source>
</reference>
<dbReference type="Pfam" id="PF00561">
    <property type="entry name" value="Abhydrolase_1"/>
    <property type="match status" value="1"/>
</dbReference>
<dbReference type="PRINTS" id="PR00412">
    <property type="entry name" value="EPOXHYDRLASE"/>
</dbReference>
<dbReference type="InterPro" id="IPR000639">
    <property type="entry name" value="Epox_hydrolase-like"/>
</dbReference>
<dbReference type="PRINTS" id="PR00111">
    <property type="entry name" value="ABHYDROLASE"/>
</dbReference>
<dbReference type="InterPro" id="IPR050228">
    <property type="entry name" value="Carboxylesterase_BioH"/>
</dbReference>
<evidence type="ECO:0000313" key="2">
    <source>
        <dbReference type="EMBL" id="GJE05736.1"/>
    </source>
</evidence>
<sequence>MRTLLALLIGAPLALAAMILGSGALATLLIAQRAAWEFPSQGPFIPVEGGRLAAIEAGDPTPGRPAVILVHGAGGNGADLMESLGRPLAARGFHVLALDRPGLGWSDRPGGSSDAAPEAQARLIAQALAARGLGPAIVLGHSWGGALALALALDHPERVAGLALVSPVARPFERMPEIAWYWRLALKPPVTWLLSRTLGPPAGLYHLERGARAAFAPQPVAEDYLRRARSALALRPGAMLANVQDLAGLPAALERMAPRTPSLAVPTVIVGGEADAVVPFDRQGRALAQTIPGARLVPLPGVGHMAPWVATDRLVAEIEALAGRLPAR</sequence>
<comment type="caution">
    <text evidence="2">The sequence shown here is derived from an EMBL/GenBank/DDBJ whole genome shotgun (WGS) entry which is preliminary data.</text>
</comment>
<organism evidence="2 3">
    <name type="scientific">Methylobacterium jeotgali</name>
    <dbReference type="NCBI Taxonomy" id="381630"/>
    <lineage>
        <taxon>Bacteria</taxon>
        <taxon>Pseudomonadati</taxon>
        <taxon>Pseudomonadota</taxon>
        <taxon>Alphaproteobacteria</taxon>
        <taxon>Hyphomicrobiales</taxon>
        <taxon>Methylobacteriaceae</taxon>
        <taxon>Methylobacterium</taxon>
    </lineage>
</organism>